<comment type="subcellular location">
    <subcellularLocation>
        <location evidence="1">Membrane</location>
        <topology evidence="1">Single-pass membrane protein</topology>
    </subcellularLocation>
</comment>
<gene>
    <name evidence="10" type="ORF">VPNG_09334</name>
</gene>
<dbReference type="PANTHER" id="PTHR33365:SF14">
    <property type="entry name" value="TAT PATHWAY SIGNAL SEQUENCE"/>
    <property type="match status" value="1"/>
</dbReference>
<dbReference type="Pfam" id="PF11807">
    <property type="entry name" value="UstYa"/>
    <property type="match status" value="1"/>
</dbReference>
<dbReference type="PANTHER" id="PTHR33365">
    <property type="entry name" value="YALI0B05434P"/>
    <property type="match status" value="1"/>
</dbReference>
<evidence type="ECO:0000256" key="4">
    <source>
        <dbReference type="ARBA" id="ARBA00023002"/>
    </source>
</evidence>
<dbReference type="InterPro" id="IPR021765">
    <property type="entry name" value="UstYa-like"/>
</dbReference>
<evidence type="ECO:0000256" key="6">
    <source>
        <dbReference type="ARBA" id="ARBA00023136"/>
    </source>
</evidence>
<evidence type="ECO:0000256" key="5">
    <source>
        <dbReference type="ARBA" id="ARBA00023026"/>
    </source>
</evidence>
<dbReference type="STRING" id="1230097.A0A423VT44"/>
<dbReference type="AlphaFoldDB" id="A0A423VT44"/>
<keyword evidence="3 9" id="KW-1133">Transmembrane helix</keyword>
<dbReference type="EMBL" id="LKEB01000077">
    <property type="protein sequence ID" value="ROV94123.1"/>
    <property type="molecule type" value="Genomic_DNA"/>
</dbReference>
<keyword evidence="11" id="KW-1185">Reference proteome</keyword>
<dbReference type="Proteomes" id="UP000285146">
    <property type="component" value="Unassembled WGS sequence"/>
</dbReference>
<accession>A0A423VT44</accession>
<evidence type="ECO:0000256" key="1">
    <source>
        <dbReference type="ARBA" id="ARBA00004167"/>
    </source>
</evidence>
<organism evidence="10 11">
    <name type="scientific">Cytospora leucostoma</name>
    <dbReference type="NCBI Taxonomy" id="1230097"/>
    <lineage>
        <taxon>Eukaryota</taxon>
        <taxon>Fungi</taxon>
        <taxon>Dikarya</taxon>
        <taxon>Ascomycota</taxon>
        <taxon>Pezizomycotina</taxon>
        <taxon>Sordariomycetes</taxon>
        <taxon>Sordariomycetidae</taxon>
        <taxon>Diaporthales</taxon>
        <taxon>Cytosporaceae</taxon>
        <taxon>Cytospora</taxon>
    </lineage>
</organism>
<evidence type="ECO:0000256" key="7">
    <source>
        <dbReference type="ARBA" id="ARBA00023180"/>
    </source>
</evidence>
<name>A0A423VT44_9PEZI</name>
<keyword evidence="2 9" id="KW-0812">Transmembrane</keyword>
<keyword evidence="4" id="KW-0560">Oxidoreductase</keyword>
<protein>
    <recommendedName>
        <fullName evidence="12">DUF3328 domain-containing protein</fullName>
    </recommendedName>
</protein>
<keyword evidence="6 9" id="KW-0472">Membrane</keyword>
<dbReference type="InParanoid" id="A0A423VT44"/>
<evidence type="ECO:0000256" key="2">
    <source>
        <dbReference type="ARBA" id="ARBA00022692"/>
    </source>
</evidence>
<evidence type="ECO:0000256" key="9">
    <source>
        <dbReference type="SAM" id="Phobius"/>
    </source>
</evidence>
<comment type="caution">
    <text evidence="10">The sequence shown here is derived from an EMBL/GenBank/DDBJ whole genome shotgun (WGS) entry which is preliminary data.</text>
</comment>
<dbReference type="OrthoDB" id="3687641at2759"/>
<feature type="transmembrane region" description="Helical" evidence="9">
    <location>
        <begin position="31"/>
        <end position="53"/>
    </location>
</feature>
<evidence type="ECO:0008006" key="12">
    <source>
        <dbReference type="Google" id="ProtNLM"/>
    </source>
</evidence>
<evidence type="ECO:0000313" key="11">
    <source>
        <dbReference type="Proteomes" id="UP000285146"/>
    </source>
</evidence>
<evidence type="ECO:0000256" key="8">
    <source>
        <dbReference type="ARBA" id="ARBA00035112"/>
    </source>
</evidence>
<reference evidence="10 11" key="1">
    <citation type="submission" date="2015-09" db="EMBL/GenBank/DDBJ databases">
        <title>Host preference determinants of Valsa canker pathogens revealed by comparative genomics.</title>
        <authorList>
            <person name="Yin Z."/>
            <person name="Huang L."/>
        </authorList>
    </citation>
    <scope>NUCLEOTIDE SEQUENCE [LARGE SCALE GENOMIC DNA]</scope>
    <source>
        <strain evidence="10 11">SXYLt</strain>
    </source>
</reference>
<dbReference type="GO" id="GO:0016020">
    <property type="term" value="C:membrane"/>
    <property type="evidence" value="ECO:0007669"/>
    <property type="project" value="UniProtKB-SubCell"/>
</dbReference>
<evidence type="ECO:0000256" key="3">
    <source>
        <dbReference type="ARBA" id="ARBA00022989"/>
    </source>
</evidence>
<comment type="similarity">
    <text evidence="8">Belongs to the ustYa family.</text>
</comment>
<dbReference type="GO" id="GO:0043386">
    <property type="term" value="P:mycotoxin biosynthetic process"/>
    <property type="evidence" value="ECO:0007669"/>
    <property type="project" value="InterPro"/>
</dbReference>
<keyword evidence="5" id="KW-0843">Virulence</keyword>
<dbReference type="GO" id="GO:0016491">
    <property type="term" value="F:oxidoreductase activity"/>
    <property type="evidence" value="ECO:0007669"/>
    <property type="project" value="UniProtKB-KW"/>
</dbReference>
<sequence>MSEVEADEKESFLGHDKRGLSAWTKPSSTTIALSFLLIALVTSAILFVIPLCLREPSALNPDIRRVSTYRPVHDRVDLEMHSVQVNGSLFMPSVPSISRAIPNDVSDNIWEEIELTRVFPVTEADILKIGKDPSTAVKLEDDLWGLVNDAYATVLDAYHRLHCLNSLRQIAYGQYYGMVMGDTNGEPSLQEVHINHCADIIYQALVCSGNVNLIIMHWVETQTWRFHPDVLKSSTVHP</sequence>
<proteinExistence type="inferred from homology"/>
<keyword evidence="7" id="KW-0325">Glycoprotein</keyword>
<evidence type="ECO:0000313" key="10">
    <source>
        <dbReference type="EMBL" id="ROV94123.1"/>
    </source>
</evidence>